<name>A0AAE3VNF5_9HYPH</name>
<comment type="caution">
    <text evidence="3">The sequence shown here is derived from an EMBL/GenBank/DDBJ whole genome shotgun (WGS) entry which is preliminary data.</text>
</comment>
<evidence type="ECO:0000313" key="4">
    <source>
        <dbReference type="Proteomes" id="UP001229244"/>
    </source>
</evidence>
<dbReference type="RefSeq" id="WP_306885127.1">
    <property type="nucleotide sequence ID" value="NZ_JAUSUL010000002.1"/>
</dbReference>
<evidence type="ECO:0000259" key="2">
    <source>
        <dbReference type="Pfam" id="PF06904"/>
    </source>
</evidence>
<sequence>MAFRPRVPPGGSSIIAAFRSSAGLAISICALVALGQMARADDVPPAPDPKPVTGVDDKIRTQIADPPRPRRSPESSPVPAERPVTAVPPTAPQPEEPASAEDADRPEAEPAADPQPTQAAREPVGTDAPRREPENVPVERPTPEADAPSSSQDGTEIESAPLAPLSEDDAPPADAEAGEPATAANDRTGADAPDATTPAPAAAIPDDGPLGEPAPERPGPTVPLDRPDYDPPPRPPLDDSKLTARAPYGPPEENPLIAERQCVFPERLSVAFTAKGHFEEENRCGIDNAVEITSVGSDPAIVFANPPLVSCAFANAFAAFLVDDVQPAAETHLKSPVVEIGPGTAYACRGRNNDPDAQLSEHAFGNAFDLQALRLADDQFLTVVGIGRSTGEEKSFWRKVRQAACERFSTVLGPGADAAHSDHIHVDMAERSNDYAICEWSEFILRR</sequence>
<proteinExistence type="predicted"/>
<evidence type="ECO:0000256" key="1">
    <source>
        <dbReference type="SAM" id="MobiDB-lite"/>
    </source>
</evidence>
<evidence type="ECO:0000313" key="3">
    <source>
        <dbReference type="EMBL" id="MDQ0315293.1"/>
    </source>
</evidence>
<dbReference type="Pfam" id="PF06904">
    <property type="entry name" value="Extensin-like_C"/>
    <property type="match status" value="1"/>
</dbReference>
<accession>A0AAE3VNF5</accession>
<dbReference type="EMBL" id="JAUSUL010000002">
    <property type="protein sequence ID" value="MDQ0315293.1"/>
    <property type="molecule type" value="Genomic_DNA"/>
</dbReference>
<feature type="domain" description="Extensin-like C-terminal" evidence="2">
    <location>
        <begin position="268"/>
        <end position="438"/>
    </location>
</feature>
<reference evidence="3" key="1">
    <citation type="submission" date="2023-07" db="EMBL/GenBank/DDBJ databases">
        <title>Genomic Encyclopedia of Type Strains, Phase IV (KMG-IV): sequencing the most valuable type-strain genomes for metagenomic binning, comparative biology and taxonomic classification.</title>
        <authorList>
            <person name="Goeker M."/>
        </authorList>
    </citation>
    <scope>NUCLEOTIDE SEQUENCE</scope>
    <source>
        <strain evidence="3">DSM 21202</strain>
    </source>
</reference>
<organism evidence="3 4">
    <name type="scientific">Amorphus orientalis</name>
    <dbReference type="NCBI Taxonomy" id="649198"/>
    <lineage>
        <taxon>Bacteria</taxon>
        <taxon>Pseudomonadati</taxon>
        <taxon>Pseudomonadota</taxon>
        <taxon>Alphaproteobacteria</taxon>
        <taxon>Hyphomicrobiales</taxon>
        <taxon>Amorphaceae</taxon>
        <taxon>Amorphus</taxon>
    </lineage>
</organism>
<feature type="region of interest" description="Disordered" evidence="1">
    <location>
        <begin position="40"/>
        <end position="254"/>
    </location>
</feature>
<feature type="compositionally biased region" description="Basic and acidic residues" evidence="1">
    <location>
        <begin position="225"/>
        <end position="242"/>
    </location>
</feature>
<keyword evidence="4" id="KW-1185">Reference proteome</keyword>
<dbReference type="InterPro" id="IPR009683">
    <property type="entry name" value="Extensin-like_C"/>
</dbReference>
<feature type="compositionally biased region" description="Low complexity" evidence="1">
    <location>
        <begin position="74"/>
        <end position="88"/>
    </location>
</feature>
<feature type="compositionally biased region" description="Low complexity" evidence="1">
    <location>
        <begin position="109"/>
        <end position="121"/>
    </location>
</feature>
<dbReference type="AlphaFoldDB" id="A0AAE3VNF5"/>
<feature type="compositionally biased region" description="Low complexity" evidence="1">
    <location>
        <begin position="172"/>
        <end position="207"/>
    </location>
</feature>
<protein>
    <recommendedName>
        <fullName evidence="2">Extensin-like C-terminal domain-containing protein</fullName>
    </recommendedName>
</protein>
<dbReference type="Proteomes" id="UP001229244">
    <property type="component" value="Unassembled WGS sequence"/>
</dbReference>
<gene>
    <name evidence="3" type="ORF">J2S73_001750</name>
</gene>